<reference evidence="1" key="2">
    <citation type="journal article" date="2015" name="Data Brief">
        <title>Shoot transcriptome of the giant reed, Arundo donax.</title>
        <authorList>
            <person name="Barrero R.A."/>
            <person name="Guerrero F.D."/>
            <person name="Moolhuijzen P."/>
            <person name="Goolsby J.A."/>
            <person name="Tidwell J."/>
            <person name="Bellgard S.E."/>
            <person name="Bellgard M.I."/>
        </authorList>
    </citation>
    <scope>NUCLEOTIDE SEQUENCE</scope>
    <source>
        <tissue evidence="1">Shoot tissue taken approximately 20 cm above the soil surface</tissue>
    </source>
</reference>
<reference evidence="1" key="1">
    <citation type="submission" date="2014-09" db="EMBL/GenBank/DDBJ databases">
        <authorList>
            <person name="Magalhaes I.L.F."/>
            <person name="Oliveira U."/>
            <person name="Santos F.R."/>
            <person name="Vidigal T.H.D.A."/>
            <person name="Brescovit A.D."/>
            <person name="Santos A.J."/>
        </authorList>
    </citation>
    <scope>NUCLEOTIDE SEQUENCE</scope>
    <source>
        <tissue evidence="1">Shoot tissue taken approximately 20 cm above the soil surface</tissue>
    </source>
</reference>
<dbReference type="AlphaFoldDB" id="A0A0A9AI36"/>
<proteinExistence type="predicted"/>
<name>A0A0A9AI36_ARUDO</name>
<sequence>MLNKSLQLHHPCQERSQVLIFRQWTHGKFRVEYYDYHI</sequence>
<accession>A0A0A9AI36</accession>
<evidence type="ECO:0000313" key="1">
    <source>
        <dbReference type="EMBL" id="JAD46757.1"/>
    </source>
</evidence>
<protein>
    <submittedName>
        <fullName evidence="1">Uncharacterized protein</fullName>
    </submittedName>
</protein>
<dbReference type="EMBL" id="GBRH01251138">
    <property type="protein sequence ID" value="JAD46757.1"/>
    <property type="molecule type" value="Transcribed_RNA"/>
</dbReference>
<organism evidence="1">
    <name type="scientific">Arundo donax</name>
    <name type="common">Giant reed</name>
    <name type="synonym">Donax arundinaceus</name>
    <dbReference type="NCBI Taxonomy" id="35708"/>
    <lineage>
        <taxon>Eukaryota</taxon>
        <taxon>Viridiplantae</taxon>
        <taxon>Streptophyta</taxon>
        <taxon>Embryophyta</taxon>
        <taxon>Tracheophyta</taxon>
        <taxon>Spermatophyta</taxon>
        <taxon>Magnoliopsida</taxon>
        <taxon>Liliopsida</taxon>
        <taxon>Poales</taxon>
        <taxon>Poaceae</taxon>
        <taxon>PACMAD clade</taxon>
        <taxon>Arundinoideae</taxon>
        <taxon>Arundineae</taxon>
        <taxon>Arundo</taxon>
    </lineage>
</organism>